<evidence type="ECO:0000313" key="6">
    <source>
        <dbReference type="Proteomes" id="UP001604277"/>
    </source>
</evidence>
<sequence length="126" mass="14298">MKRNCNLQLRLVTPSVSFNSTDNNGNYHPMLDMVSENSNEKQQPLTIFYNGRILTACDVTELQARSIISLASQEMEKSNTPPSTGPSSPLLQSHLYSPTGNSMKRSLQRFLQKRKTRAQEAFPYHH</sequence>
<proteinExistence type="inferred from homology"/>
<protein>
    <recommendedName>
        <fullName evidence="2">Protein TIFY</fullName>
    </recommendedName>
    <alternativeName>
        <fullName evidence="2">Jasmonate ZIM domain-containing protein</fullName>
    </alternativeName>
</protein>
<dbReference type="GO" id="GO:0009611">
    <property type="term" value="P:response to wounding"/>
    <property type="evidence" value="ECO:0007669"/>
    <property type="project" value="UniProtKB-UniRule"/>
</dbReference>
<dbReference type="AlphaFoldDB" id="A0ABD1QC68"/>
<name>A0ABD1QC68_9LAMI</name>
<dbReference type="GO" id="GO:0005634">
    <property type="term" value="C:nucleus"/>
    <property type="evidence" value="ECO:0007669"/>
    <property type="project" value="UniProtKB-SubCell"/>
</dbReference>
<evidence type="ECO:0000313" key="5">
    <source>
        <dbReference type="EMBL" id="KAL2473807.1"/>
    </source>
</evidence>
<dbReference type="Pfam" id="PF06200">
    <property type="entry name" value="tify"/>
    <property type="match status" value="1"/>
</dbReference>
<keyword evidence="6" id="KW-1185">Reference proteome</keyword>
<evidence type="ECO:0000256" key="3">
    <source>
        <dbReference type="SAM" id="MobiDB-lite"/>
    </source>
</evidence>
<comment type="similarity">
    <text evidence="1 2">Belongs to the TIFY/JAZ family.</text>
</comment>
<dbReference type="InterPro" id="IPR010399">
    <property type="entry name" value="Tify_dom"/>
</dbReference>
<keyword evidence="2" id="KW-0539">Nucleus</keyword>
<comment type="subcellular location">
    <subcellularLocation>
        <location evidence="2">Nucleus</location>
    </subcellularLocation>
</comment>
<accession>A0ABD1QC68</accession>
<reference evidence="6" key="1">
    <citation type="submission" date="2024-07" db="EMBL/GenBank/DDBJ databases">
        <title>Two chromosome-level genome assemblies of Korean endemic species Abeliophyllum distichum and Forsythia ovata (Oleaceae).</title>
        <authorList>
            <person name="Jang H."/>
        </authorList>
    </citation>
    <scope>NUCLEOTIDE SEQUENCE [LARGE SCALE GENOMIC DNA]</scope>
</reference>
<dbReference type="PANTHER" id="PTHR33077:SF17">
    <property type="entry name" value="PROTEIN TIFY 5B"/>
    <property type="match status" value="1"/>
</dbReference>
<dbReference type="Proteomes" id="UP001604277">
    <property type="component" value="Unassembled WGS sequence"/>
</dbReference>
<evidence type="ECO:0000256" key="2">
    <source>
        <dbReference type="RuleBase" id="RU369065"/>
    </source>
</evidence>
<dbReference type="InterPro" id="IPR018467">
    <property type="entry name" value="CCT_CS"/>
</dbReference>
<evidence type="ECO:0000256" key="1">
    <source>
        <dbReference type="ARBA" id="ARBA00008614"/>
    </source>
</evidence>
<evidence type="ECO:0000259" key="4">
    <source>
        <dbReference type="PROSITE" id="PS51320"/>
    </source>
</evidence>
<feature type="region of interest" description="Disordered" evidence="3">
    <location>
        <begin position="73"/>
        <end position="126"/>
    </location>
</feature>
<dbReference type="EMBL" id="JBFOLJ010000015">
    <property type="protein sequence ID" value="KAL2473807.1"/>
    <property type="molecule type" value="Genomic_DNA"/>
</dbReference>
<dbReference type="SMART" id="SM00979">
    <property type="entry name" value="TIFY"/>
    <property type="match status" value="1"/>
</dbReference>
<gene>
    <name evidence="5" type="ORF">Fot_49543</name>
</gene>
<organism evidence="5 6">
    <name type="scientific">Forsythia ovata</name>
    <dbReference type="NCBI Taxonomy" id="205694"/>
    <lineage>
        <taxon>Eukaryota</taxon>
        <taxon>Viridiplantae</taxon>
        <taxon>Streptophyta</taxon>
        <taxon>Embryophyta</taxon>
        <taxon>Tracheophyta</taxon>
        <taxon>Spermatophyta</taxon>
        <taxon>Magnoliopsida</taxon>
        <taxon>eudicotyledons</taxon>
        <taxon>Gunneridae</taxon>
        <taxon>Pentapetalae</taxon>
        <taxon>asterids</taxon>
        <taxon>lamiids</taxon>
        <taxon>Lamiales</taxon>
        <taxon>Oleaceae</taxon>
        <taxon>Forsythieae</taxon>
        <taxon>Forsythia</taxon>
    </lineage>
</organism>
<feature type="domain" description="Tify" evidence="4">
    <location>
        <begin position="38"/>
        <end position="73"/>
    </location>
</feature>
<dbReference type="PROSITE" id="PS51320">
    <property type="entry name" value="TIFY"/>
    <property type="match status" value="1"/>
</dbReference>
<dbReference type="InterPro" id="IPR040390">
    <property type="entry name" value="TIFY/JAZ"/>
</dbReference>
<comment type="function">
    <text evidence="2">Repressor of jasmonate responses.</text>
</comment>
<comment type="domain">
    <text evidence="2">The jas domain is required for interaction with COI1.</text>
</comment>
<dbReference type="GO" id="GO:0031347">
    <property type="term" value="P:regulation of defense response"/>
    <property type="evidence" value="ECO:0007669"/>
    <property type="project" value="UniProtKB-UniRule"/>
</dbReference>
<keyword evidence="2" id="KW-1184">Jasmonic acid signaling pathway</keyword>
<feature type="compositionally biased region" description="Low complexity" evidence="3">
    <location>
        <begin position="78"/>
        <end position="89"/>
    </location>
</feature>
<feature type="compositionally biased region" description="Polar residues" evidence="3">
    <location>
        <begin position="90"/>
        <end position="105"/>
    </location>
</feature>
<dbReference type="PANTHER" id="PTHR33077">
    <property type="entry name" value="PROTEIN TIFY 4A-RELATED-RELATED"/>
    <property type="match status" value="1"/>
</dbReference>
<dbReference type="Pfam" id="PF09425">
    <property type="entry name" value="Jas_motif"/>
    <property type="match status" value="1"/>
</dbReference>
<comment type="caution">
    <text evidence="5">The sequence shown here is derived from an EMBL/GenBank/DDBJ whole genome shotgun (WGS) entry which is preliminary data.</text>
</comment>
<dbReference type="GO" id="GO:2000022">
    <property type="term" value="P:regulation of jasmonic acid mediated signaling pathway"/>
    <property type="evidence" value="ECO:0007669"/>
    <property type="project" value="UniProtKB-UniRule"/>
</dbReference>